<evidence type="ECO:0000259" key="5">
    <source>
        <dbReference type="Pfam" id="PF13178"/>
    </source>
</evidence>
<comment type="caution">
    <text evidence="6">The sequence shown here is derived from an EMBL/GenBank/DDBJ whole genome shotgun (WGS) entry which is preliminary data.</text>
</comment>
<feature type="compositionally biased region" description="Low complexity" evidence="4">
    <location>
        <begin position="96"/>
        <end position="127"/>
    </location>
</feature>
<evidence type="ECO:0000256" key="1">
    <source>
        <dbReference type="ARBA" id="ARBA00022860"/>
    </source>
</evidence>
<evidence type="ECO:0000256" key="3">
    <source>
        <dbReference type="ARBA" id="ARBA00024378"/>
    </source>
</evidence>
<protein>
    <recommendedName>
        <fullName evidence="5">DUF4005 domain-containing protein</fullName>
    </recommendedName>
</protein>
<organism evidence="6 7">
    <name type="scientific">Hibiscus sabdariffa</name>
    <name type="common">roselle</name>
    <dbReference type="NCBI Taxonomy" id="183260"/>
    <lineage>
        <taxon>Eukaryota</taxon>
        <taxon>Viridiplantae</taxon>
        <taxon>Streptophyta</taxon>
        <taxon>Embryophyta</taxon>
        <taxon>Tracheophyta</taxon>
        <taxon>Spermatophyta</taxon>
        <taxon>Magnoliopsida</taxon>
        <taxon>eudicotyledons</taxon>
        <taxon>Gunneridae</taxon>
        <taxon>Pentapetalae</taxon>
        <taxon>rosids</taxon>
        <taxon>malvids</taxon>
        <taxon>Malvales</taxon>
        <taxon>Malvaceae</taxon>
        <taxon>Malvoideae</taxon>
        <taxon>Hibiscus</taxon>
    </lineage>
</organism>
<dbReference type="PANTHER" id="PTHR32295:SF113">
    <property type="entry name" value="PROTEIN IQ-DOMAIN 14"/>
    <property type="match status" value="1"/>
</dbReference>
<comment type="similarity">
    <text evidence="2">Belongs to the IQD family.</text>
</comment>
<feature type="compositionally biased region" description="Polar residues" evidence="4">
    <location>
        <begin position="387"/>
        <end position="396"/>
    </location>
</feature>
<dbReference type="InterPro" id="IPR025064">
    <property type="entry name" value="DUF4005"/>
</dbReference>
<feature type="compositionally biased region" description="Basic and acidic residues" evidence="4">
    <location>
        <begin position="463"/>
        <end position="477"/>
    </location>
</feature>
<dbReference type="InterPro" id="IPR000048">
    <property type="entry name" value="IQ_motif_EF-hand-BS"/>
</dbReference>
<dbReference type="PANTHER" id="PTHR32295">
    <property type="entry name" value="IQ-DOMAIN 5-RELATED"/>
    <property type="match status" value="1"/>
</dbReference>
<dbReference type="PROSITE" id="PS50096">
    <property type="entry name" value="IQ"/>
    <property type="match status" value="2"/>
</dbReference>
<dbReference type="Proteomes" id="UP001396334">
    <property type="component" value="Unassembled WGS sequence"/>
</dbReference>
<feature type="region of interest" description="Disordered" evidence="4">
    <location>
        <begin position="456"/>
        <end position="523"/>
    </location>
</feature>
<dbReference type="CDD" id="cd23767">
    <property type="entry name" value="IQCD"/>
    <property type="match status" value="1"/>
</dbReference>
<evidence type="ECO:0000256" key="2">
    <source>
        <dbReference type="ARBA" id="ARBA00024341"/>
    </source>
</evidence>
<feature type="region of interest" description="Disordered" evidence="4">
    <location>
        <begin position="18"/>
        <end position="56"/>
    </location>
</feature>
<reference evidence="6 7" key="1">
    <citation type="journal article" date="2024" name="G3 (Bethesda)">
        <title>Genome assembly of Hibiscus sabdariffa L. provides insights into metabolisms of medicinal natural products.</title>
        <authorList>
            <person name="Kim T."/>
        </authorList>
    </citation>
    <scope>NUCLEOTIDE SEQUENCE [LARGE SCALE GENOMIC DNA]</scope>
    <source>
        <strain evidence="6">TK-2024</strain>
        <tissue evidence="6">Old leaves</tissue>
    </source>
</reference>
<feature type="region of interest" description="Disordered" evidence="4">
    <location>
        <begin position="339"/>
        <end position="423"/>
    </location>
</feature>
<feature type="domain" description="DUF4005" evidence="5">
    <location>
        <begin position="403"/>
        <end position="489"/>
    </location>
</feature>
<feature type="compositionally biased region" description="Pro residues" evidence="4">
    <location>
        <begin position="128"/>
        <end position="138"/>
    </location>
</feature>
<feature type="compositionally biased region" description="Polar residues" evidence="4">
    <location>
        <begin position="482"/>
        <end position="513"/>
    </location>
</feature>
<name>A0ABR2P876_9ROSI</name>
<dbReference type="SMART" id="SM00015">
    <property type="entry name" value="IQ"/>
    <property type="match status" value="1"/>
</dbReference>
<keyword evidence="7" id="KW-1185">Reference proteome</keyword>
<comment type="subunit">
    <text evidence="3">Binds to multiple calmodulin (CaM) in the presence of Ca(2+) and CaM-like proteins.</text>
</comment>
<feature type="region of interest" description="Disordered" evidence="4">
    <location>
        <begin position="71"/>
        <end position="174"/>
    </location>
</feature>
<feature type="compositionally biased region" description="Basic and acidic residues" evidence="4">
    <location>
        <begin position="18"/>
        <end position="37"/>
    </location>
</feature>
<proteinExistence type="inferred from homology"/>
<evidence type="ECO:0000256" key="4">
    <source>
        <dbReference type="SAM" id="MobiDB-lite"/>
    </source>
</evidence>
<dbReference type="EMBL" id="JBBPBN010000078">
    <property type="protein sequence ID" value="KAK8984360.1"/>
    <property type="molecule type" value="Genomic_DNA"/>
</dbReference>
<gene>
    <name evidence="6" type="ORF">V6N11_029675</name>
</gene>
<dbReference type="Pfam" id="PF13178">
    <property type="entry name" value="DUF4005"/>
    <property type="match status" value="1"/>
</dbReference>
<feature type="compositionally biased region" description="Pro residues" evidence="4">
    <location>
        <begin position="77"/>
        <end position="91"/>
    </location>
</feature>
<accession>A0ABR2P876</accession>
<keyword evidence="1" id="KW-0112">Calmodulin-binding</keyword>
<evidence type="ECO:0000313" key="6">
    <source>
        <dbReference type="EMBL" id="KAK8984360.1"/>
    </source>
</evidence>
<feature type="compositionally biased region" description="Low complexity" evidence="4">
    <location>
        <begin position="362"/>
        <end position="375"/>
    </location>
</feature>
<evidence type="ECO:0000313" key="7">
    <source>
        <dbReference type="Proteomes" id="UP001396334"/>
    </source>
</evidence>
<dbReference type="Pfam" id="PF00612">
    <property type="entry name" value="IQ"/>
    <property type="match status" value="1"/>
</dbReference>
<sequence length="523" mass="58556">MGKKGSWFSAIKRVFLPHSKEKLNNESDKRSDKEKKKGLGKLRHGETNSFFPLFRKPSSIEKILGEAEREHNLIFRPPTPPEQPITPPFVPHRPASPRVPSPRVASPRVASPRAASPKSASPPRAASPSPPRPPPPRTASPRVASPRGASPKAAPPRIVRPRPEPTLRNQHASANQIQAAYRGYKARRSFRALKGLVRLQGVVRGQNARRQTTNAMKHMQLLVRVQFQIQSHRIQMFENQAQYRFKNDKEAESTLGKWISQASEAGNENWDDSVITKEEREARKQRKVEAAIKRKRAMAYAYSNQLWRATPESTIAGVSSLSIGFPWLWNRLDRHLPPVGAPGNQSMKSFKLTPSRPNSEWKPSSRPQSSSSKQRQFTYDNIMETPTPKSTRSTILPATRRMRTPSSSNKNKYPRSGASGVGSPFDTHIKDDDSLISCPPFSVPNYMNQTVSAKAKARASSNPKERYVETPRSESNRRLSYPFTQGTGSFRSNKGSVSNMSVDSTLSTPTNATDGRKPFNRFV</sequence>